<dbReference type="GO" id="GO:0003677">
    <property type="term" value="F:DNA binding"/>
    <property type="evidence" value="ECO:0007669"/>
    <property type="project" value="InterPro"/>
</dbReference>
<dbReference type="Pfam" id="PF10442">
    <property type="entry name" value="FIST_C"/>
    <property type="match status" value="1"/>
</dbReference>
<dbReference type="EMBL" id="FOBS01000007">
    <property type="protein sequence ID" value="SEM22605.1"/>
    <property type="molecule type" value="Genomic_DNA"/>
</dbReference>
<dbReference type="SMART" id="SM00897">
    <property type="entry name" value="FIST"/>
    <property type="match status" value="1"/>
</dbReference>
<dbReference type="STRING" id="43775.SAMN04489760_10740"/>
<feature type="domain" description="HTH luxR-type" evidence="1">
    <location>
        <begin position="770"/>
        <end position="835"/>
    </location>
</feature>
<evidence type="ECO:0000313" key="5">
    <source>
        <dbReference type="Proteomes" id="UP000198744"/>
    </source>
</evidence>
<reference evidence="4 5" key="1">
    <citation type="submission" date="2016-10" db="EMBL/GenBank/DDBJ databases">
        <authorList>
            <person name="de Groot N.N."/>
        </authorList>
    </citation>
    <scope>NUCLEOTIDE SEQUENCE [LARGE SCALE GENOMIC DNA]</scope>
    <source>
        <strain evidence="4 5">DSM 8423</strain>
    </source>
</reference>
<evidence type="ECO:0000313" key="4">
    <source>
        <dbReference type="EMBL" id="SEM22605.1"/>
    </source>
</evidence>
<sequence>MASGRNSYAVGRDAASQAISGITSASLTAVILFAPVSYQLDEILSGVRTVVGNAPLFGASSAGEICTGTSSGSVVVMVLASPFLKVSVGLGHRVSDDWRKAVREAVGQEQLSPFFSPQSDALYNELIKEGRSAFAILLSPASTRNTDSYSPEILEELKRLSRGRIPFFGGTACDDRQTEGESNYVFYGNQAHRDSMVLAVFETSLKFGIAMGHGFHPTVKKAVATRVRDREVLELDGKPAAEAFAALHDLPRESLEGKPLFEQLVKPFGIRNMLGQYTLFVPRCLTPEGGILLAHPVPEGSTLFLMESFEDEMVAAGKDTLLRAMSQSGITRPAAILVCSCFLRMHLLEGRIGREISAITEIMPGVPVAGFYSAGEQGMNDDHVSRHNNESIVVLILGQELSYAAQVAHESRILHSILEARIIEQQRLERELSEQVGFLQALIDAIPNPVFYKDQNSRYLGCNKAFEKYLDIRREEILGKDVQDIKTADLIDVHHKMDAELIHEGGSVVYESKNRPKDGPAHHDIIHKALFYKADGSLGGIVAIVTDITDLKHAEEALAESEAMYRNLFENASIGMFQTTLEGKFLRINKAYAAMLGYESTEEVISTITDTATQVHAEPRNRAELLAALEKQGWFYAEQPYLRKDGSIMIGKLAIRKVVKQDGATAYLEGIVEDITERKRAEEALLNRERELRIKAQNLMEVNTTMKVLLDTMERDQEELKERFLTNIQNQVLPYLEKLKKSPLLEDQKGYVEMAETHLLEIASPFTQKLTSSFLNLTRKEIQIACLVKEGKTSKEIAELLNAKQRVIEFHRENIRLKLGLKNKKGRLAMLLRSFS</sequence>
<evidence type="ECO:0000259" key="2">
    <source>
        <dbReference type="PROSITE" id="PS50112"/>
    </source>
</evidence>
<dbReference type="Pfam" id="PF13188">
    <property type="entry name" value="PAS_8"/>
    <property type="match status" value="1"/>
</dbReference>
<dbReference type="InterPro" id="IPR016032">
    <property type="entry name" value="Sig_transdc_resp-reg_C-effctor"/>
</dbReference>
<dbReference type="InterPro" id="IPR000014">
    <property type="entry name" value="PAS"/>
</dbReference>
<dbReference type="NCBIfam" id="TIGR00229">
    <property type="entry name" value="sensory_box"/>
    <property type="match status" value="2"/>
</dbReference>
<dbReference type="PROSITE" id="PS50112">
    <property type="entry name" value="PAS"/>
    <property type="match status" value="2"/>
</dbReference>
<dbReference type="SMART" id="SM01204">
    <property type="entry name" value="FIST_C"/>
    <property type="match status" value="1"/>
</dbReference>
<feature type="domain" description="PAC" evidence="3">
    <location>
        <begin position="635"/>
        <end position="687"/>
    </location>
</feature>
<accession>A0A1H7WNA2</accession>
<dbReference type="PROSITE" id="PS50113">
    <property type="entry name" value="PAC"/>
    <property type="match status" value="2"/>
</dbReference>
<organism evidence="4 5">
    <name type="scientific">Syntrophus gentianae</name>
    <dbReference type="NCBI Taxonomy" id="43775"/>
    <lineage>
        <taxon>Bacteria</taxon>
        <taxon>Pseudomonadati</taxon>
        <taxon>Thermodesulfobacteriota</taxon>
        <taxon>Syntrophia</taxon>
        <taxon>Syntrophales</taxon>
        <taxon>Syntrophaceae</taxon>
        <taxon>Syntrophus</taxon>
    </lineage>
</organism>
<dbReference type="PANTHER" id="PTHR40252">
    <property type="entry name" value="BLR0328 PROTEIN"/>
    <property type="match status" value="1"/>
</dbReference>
<protein>
    <submittedName>
        <fullName evidence="4">PAS domain S-box-containing protein</fullName>
    </submittedName>
</protein>
<dbReference type="AlphaFoldDB" id="A0A1H7WNA2"/>
<dbReference type="Gene3D" id="3.30.450.20">
    <property type="entry name" value="PAS domain"/>
    <property type="match status" value="2"/>
</dbReference>
<name>A0A1H7WNA2_9BACT</name>
<dbReference type="Pfam" id="PF08448">
    <property type="entry name" value="PAS_4"/>
    <property type="match status" value="1"/>
</dbReference>
<dbReference type="SMART" id="SM00091">
    <property type="entry name" value="PAS"/>
    <property type="match status" value="2"/>
</dbReference>
<dbReference type="InterPro" id="IPR000700">
    <property type="entry name" value="PAS-assoc_C"/>
</dbReference>
<proteinExistence type="predicted"/>
<dbReference type="InterPro" id="IPR019494">
    <property type="entry name" value="FIST_C"/>
</dbReference>
<dbReference type="InterPro" id="IPR013656">
    <property type="entry name" value="PAS_4"/>
</dbReference>
<dbReference type="Gene3D" id="1.10.10.10">
    <property type="entry name" value="Winged helix-like DNA-binding domain superfamily/Winged helix DNA-binding domain"/>
    <property type="match status" value="1"/>
</dbReference>
<evidence type="ECO:0000259" key="3">
    <source>
        <dbReference type="PROSITE" id="PS50113"/>
    </source>
</evidence>
<keyword evidence="5" id="KW-1185">Reference proteome</keyword>
<dbReference type="InterPro" id="IPR035965">
    <property type="entry name" value="PAS-like_dom_sf"/>
</dbReference>
<dbReference type="Pfam" id="PF08495">
    <property type="entry name" value="FIST"/>
    <property type="match status" value="1"/>
</dbReference>
<dbReference type="InterPro" id="IPR013702">
    <property type="entry name" value="FIST_domain_N"/>
</dbReference>
<feature type="domain" description="PAC" evidence="3">
    <location>
        <begin position="508"/>
        <end position="560"/>
    </location>
</feature>
<evidence type="ECO:0000259" key="1">
    <source>
        <dbReference type="PROSITE" id="PS50043"/>
    </source>
</evidence>
<dbReference type="SUPFAM" id="SSF55785">
    <property type="entry name" value="PYP-like sensor domain (PAS domain)"/>
    <property type="match status" value="2"/>
</dbReference>
<dbReference type="SUPFAM" id="SSF46894">
    <property type="entry name" value="C-terminal effector domain of the bipartite response regulators"/>
    <property type="match status" value="1"/>
</dbReference>
<feature type="domain" description="PAS" evidence="2">
    <location>
        <begin position="435"/>
        <end position="513"/>
    </location>
</feature>
<dbReference type="Pfam" id="PF00196">
    <property type="entry name" value="GerE"/>
    <property type="match status" value="1"/>
</dbReference>
<dbReference type="GO" id="GO:0006355">
    <property type="term" value="P:regulation of DNA-templated transcription"/>
    <property type="evidence" value="ECO:0007669"/>
    <property type="project" value="InterPro"/>
</dbReference>
<dbReference type="Proteomes" id="UP000198744">
    <property type="component" value="Unassembled WGS sequence"/>
</dbReference>
<dbReference type="PROSITE" id="PS50043">
    <property type="entry name" value="HTH_LUXR_2"/>
    <property type="match status" value="1"/>
</dbReference>
<dbReference type="CDD" id="cd00130">
    <property type="entry name" value="PAS"/>
    <property type="match status" value="2"/>
</dbReference>
<feature type="domain" description="PAS" evidence="2">
    <location>
        <begin position="561"/>
        <end position="602"/>
    </location>
</feature>
<gene>
    <name evidence="4" type="ORF">SAMN04489760_10740</name>
</gene>
<dbReference type="SMART" id="SM00421">
    <property type="entry name" value="HTH_LUXR"/>
    <property type="match status" value="1"/>
</dbReference>
<dbReference type="PRINTS" id="PR00038">
    <property type="entry name" value="HTHLUXR"/>
</dbReference>
<dbReference type="InterPro" id="IPR036388">
    <property type="entry name" value="WH-like_DNA-bd_sf"/>
</dbReference>
<dbReference type="PANTHER" id="PTHR40252:SF2">
    <property type="entry name" value="BLR0328 PROTEIN"/>
    <property type="match status" value="1"/>
</dbReference>
<dbReference type="CDD" id="cd06170">
    <property type="entry name" value="LuxR_C_like"/>
    <property type="match status" value="1"/>
</dbReference>
<dbReference type="InterPro" id="IPR000792">
    <property type="entry name" value="Tscrpt_reg_LuxR_C"/>
</dbReference>